<dbReference type="AlphaFoldDB" id="A0A6M3IQI9"/>
<evidence type="ECO:0000313" key="1">
    <source>
        <dbReference type="EMBL" id="QJA59889.1"/>
    </source>
</evidence>
<protein>
    <submittedName>
        <fullName evidence="1">Uncharacterized protein</fullName>
    </submittedName>
</protein>
<sequence length="56" mass="6251">MYGDPVLHGHFLDQMVVCECGWCGVETEILNDTAAEAYKPPPKQLELFGNRVAEDL</sequence>
<dbReference type="EMBL" id="MT142333">
    <property type="protein sequence ID" value="QJA78373.1"/>
    <property type="molecule type" value="Genomic_DNA"/>
</dbReference>
<reference evidence="1" key="1">
    <citation type="submission" date="2020-03" db="EMBL/GenBank/DDBJ databases">
        <title>The deep terrestrial virosphere.</title>
        <authorList>
            <person name="Holmfeldt K."/>
            <person name="Nilsson E."/>
            <person name="Simone D."/>
            <person name="Lopez-Fernandez M."/>
            <person name="Wu X."/>
            <person name="de Brujin I."/>
            <person name="Lundin D."/>
            <person name="Andersson A."/>
            <person name="Bertilsson S."/>
            <person name="Dopson M."/>
        </authorList>
    </citation>
    <scope>NUCLEOTIDE SEQUENCE</scope>
    <source>
        <strain evidence="2">MM415A01080</strain>
        <strain evidence="1">MM415B01222</strain>
    </source>
</reference>
<accession>A0A6M3IQI9</accession>
<proteinExistence type="predicted"/>
<name>A0A6M3IQI9_9ZZZZ</name>
<gene>
    <name evidence="2" type="ORF">MM415A01080_0020</name>
    <name evidence="1" type="ORF">MM415B01222_0035</name>
</gene>
<organism evidence="1">
    <name type="scientific">viral metagenome</name>
    <dbReference type="NCBI Taxonomy" id="1070528"/>
    <lineage>
        <taxon>unclassified sequences</taxon>
        <taxon>metagenomes</taxon>
        <taxon>organismal metagenomes</taxon>
    </lineage>
</organism>
<evidence type="ECO:0000313" key="2">
    <source>
        <dbReference type="EMBL" id="QJA78373.1"/>
    </source>
</evidence>
<dbReference type="EMBL" id="MT141387">
    <property type="protein sequence ID" value="QJA59889.1"/>
    <property type="molecule type" value="Genomic_DNA"/>
</dbReference>